<keyword evidence="1" id="KW-1133">Transmembrane helix</keyword>
<dbReference type="EMBL" id="MFHT01000006">
    <property type="protein sequence ID" value="OGF78036.1"/>
    <property type="molecule type" value="Genomic_DNA"/>
</dbReference>
<proteinExistence type="predicted"/>
<organism evidence="2 3">
    <name type="scientific">Candidatus Giovannonibacteria bacterium RIFCSPHIGHO2_12_FULL_43_15</name>
    <dbReference type="NCBI Taxonomy" id="1798341"/>
    <lineage>
        <taxon>Bacteria</taxon>
        <taxon>Candidatus Giovannoniibacteriota</taxon>
    </lineage>
</organism>
<dbReference type="SUPFAM" id="SSF49464">
    <property type="entry name" value="Carboxypeptidase regulatory domain-like"/>
    <property type="match status" value="1"/>
</dbReference>
<evidence type="ECO:0000313" key="2">
    <source>
        <dbReference type="EMBL" id="OGF78036.1"/>
    </source>
</evidence>
<dbReference type="InterPro" id="IPR017853">
    <property type="entry name" value="GH"/>
</dbReference>
<reference evidence="2 3" key="1">
    <citation type="journal article" date="2016" name="Nat. Commun.">
        <title>Thousands of microbial genomes shed light on interconnected biogeochemical processes in an aquifer system.</title>
        <authorList>
            <person name="Anantharaman K."/>
            <person name="Brown C.T."/>
            <person name="Hug L.A."/>
            <person name="Sharon I."/>
            <person name="Castelle C.J."/>
            <person name="Probst A.J."/>
            <person name="Thomas B.C."/>
            <person name="Singh A."/>
            <person name="Wilkins M.J."/>
            <person name="Karaoz U."/>
            <person name="Brodie E.L."/>
            <person name="Williams K.H."/>
            <person name="Hubbard S.S."/>
            <person name="Banfield J.F."/>
        </authorList>
    </citation>
    <scope>NUCLEOTIDE SEQUENCE [LARGE SCALE GENOMIC DNA]</scope>
</reference>
<protein>
    <recommendedName>
        <fullName evidence="4">Glycoside hydrolase family 5 domain-containing protein</fullName>
    </recommendedName>
</protein>
<evidence type="ECO:0000256" key="1">
    <source>
        <dbReference type="SAM" id="Phobius"/>
    </source>
</evidence>
<dbReference type="SUPFAM" id="SSF51445">
    <property type="entry name" value="(Trans)glycosidases"/>
    <property type="match status" value="1"/>
</dbReference>
<comment type="caution">
    <text evidence="2">The sequence shown here is derived from an EMBL/GenBank/DDBJ whole genome shotgun (WGS) entry which is preliminary data.</text>
</comment>
<sequence length="413" mass="46115">MKGKYLTIAGFIVTLLFLGAISLVSYPEIYIRKNFRDRLFKIQSIDTMKYSRDLARAKARDPGFDKVIDAQMKLITEAGATHVAIGTPYDEEFISFLKRWVASARAHGLSVWFRGNFSGWEGWFSYPKITRAEHRRLLNVFIKKHPDLFESGDVFTPCPECENGGLGDPRNTGDKAGYRKFLIDEFGDAKSVFGEIGKNVELYASMNGDIARYVMDSASAESLGGGILIDHYVASADAFGKDIADIREKLGVNIGIGEFGAPIPDLNGNMTEAAQAKFVEALFRALYLQSENIPLVNYWVFEGGTTALVRGDKPREAYSVIKDYYRMPSLSGTIFDTDGKYLSGAQIGFADGSYSVKTDTVFYQIFIPRAQRKLIVSKDGYDTFNIELPADFATSTVMDIYLESTTPKPWYSF</sequence>
<evidence type="ECO:0008006" key="4">
    <source>
        <dbReference type="Google" id="ProtNLM"/>
    </source>
</evidence>
<feature type="transmembrane region" description="Helical" evidence="1">
    <location>
        <begin position="6"/>
        <end position="26"/>
    </location>
</feature>
<keyword evidence="1" id="KW-0472">Membrane</keyword>
<dbReference type="Proteomes" id="UP000177723">
    <property type="component" value="Unassembled WGS sequence"/>
</dbReference>
<dbReference type="AlphaFoldDB" id="A0A1F5WQU0"/>
<name>A0A1F5WQU0_9BACT</name>
<evidence type="ECO:0000313" key="3">
    <source>
        <dbReference type="Proteomes" id="UP000177723"/>
    </source>
</evidence>
<dbReference type="InterPro" id="IPR008969">
    <property type="entry name" value="CarboxyPept-like_regulatory"/>
</dbReference>
<keyword evidence="1" id="KW-0812">Transmembrane</keyword>
<accession>A0A1F5WQU0</accession>
<gene>
    <name evidence="2" type="ORF">A3F23_02205</name>
</gene>